<dbReference type="PATRIC" id="fig|480.237.peg.256"/>
<dbReference type="AlphaFoldDB" id="A0A198UE14"/>
<dbReference type="EMBL" id="LXHC01000028">
    <property type="protein sequence ID" value="OAU94673.1"/>
    <property type="molecule type" value="Genomic_DNA"/>
</dbReference>
<evidence type="ECO:0000313" key="1">
    <source>
        <dbReference type="EMBL" id="OAU94673.1"/>
    </source>
</evidence>
<sequence length="37" mass="4205">MGNKCLSNENFAKQKLLNLCHESVMNQSLICHACLLR</sequence>
<dbReference type="Proteomes" id="UP000078228">
    <property type="component" value="Unassembled WGS sequence"/>
</dbReference>
<keyword evidence="2" id="KW-1185">Reference proteome</keyword>
<organism evidence="1 2">
    <name type="scientific">Moraxella catarrhalis</name>
    <name type="common">Branhamella catarrhalis</name>
    <dbReference type="NCBI Taxonomy" id="480"/>
    <lineage>
        <taxon>Bacteria</taxon>
        <taxon>Pseudomonadati</taxon>
        <taxon>Pseudomonadota</taxon>
        <taxon>Gammaproteobacteria</taxon>
        <taxon>Moraxellales</taxon>
        <taxon>Moraxellaceae</taxon>
        <taxon>Moraxella</taxon>
    </lineage>
</organism>
<reference evidence="1 2" key="1">
    <citation type="journal article" date="2016" name="Genome Biol. Evol.">
        <title>Comparative Genomic Analyses of the Moraxella catarrhalis Serosensitive and Seroresistant Lineages Demonstrate Their Independent Evolution.</title>
        <authorList>
            <person name="Earl J.P."/>
            <person name="de Vries S.P."/>
            <person name="Ahmed A."/>
            <person name="Powell E."/>
            <person name="Schultz M.P."/>
            <person name="Hermans P.W."/>
            <person name="Hill D.J."/>
            <person name="Zhou Z."/>
            <person name="Constantinidou C.I."/>
            <person name="Hu F.Z."/>
            <person name="Bootsma H.J."/>
            <person name="Ehrlich G.D."/>
        </authorList>
    </citation>
    <scope>NUCLEOTIDE SEQUENCE [LARGE SCALE GENOMIC DNA]</scope>
    <source>
        <strain evidence="1 2">Z7542</strain>
    </source>
</reference>
<gene>
    <name evidence="1" type="ORF">AO384_2030</name>
</gene>
<evidence type="ECO:0000313" key="2">
    <source>
        <dbReference type="Proteomes" id="UP000078228"/>
    </source>
</evidence>
<name>A0A198UE14_MORCA</name>
<comment type="caution">
    <text evidence="1">The sequence shown here is derived from an EMBL/GenBank/DDBJ whole genome shotgun (WGS) entry which is preliminary data.</text>
</comment>
<proteinExistence type="predicted"/>
<accession>A0A198UE14</accession>
<protein>
    <submittedName>
        <fullName evidence="1">Uncharacterized protein</fullName>
    </submittedName>
</protein>